<evidence type="ECO:0000256" key="2">
    <source>
        <dbReference type="SAM" id="Phobius"/>
    </source>
</evidence>
<evidence type="ECO:0000256" key="1">
    <source>
        <dbReference type="SAM" id="MobiDB-lite"/>
    </source>
</evidence>
<reference evidence="3 4" key="1">
    <citation type="submission" date="2024-09" db="EMBL/GenBank/DDBJ databases">
        <authorList>
            <person name="Sun Q."/>
            <person name="Mori K."/>
        </authorList>
    </citation>
    <scope>NUCLEOTIDE SEQUENCE [LARGE SCALE GENOMIC DNA]</scope>
    <source>
        <strain evidence="3 4">JCM 4362</strain>
    </source>
</reference>
<proteinExistence type="predicted"/>
<protein>
    <submittedName>
        <fullName evidence="3">Uncharacterized protein</fullName>
    </submittedName>
</protein>
<keyword evidence="2" id="KW-0812">Transmembrane</keyword>
<dbReference type="RefSeq" id="WP_345221291.1">
    <property type="nucleotide sequence ID" value="NZ_BAAAXE010000013.1"/>
</dbReference>
<evidence type="ECO:0000313" key="4">
    <source>
        <dbReference type="Proteomes" id="UP001589718"/>
    </source>
</evidence>
<sequence>MTGTSSTVSPERTRAPQGEAHVPSPLGGAVRAALRQHTWALRITLALLVLVAGAWAGSGVWLEVTGASGGDDTAVVAVASFALLRIRHGGRA</sequence>
<dbReference type="Proteomes" id="UP001589718">
    <property type="component" value="Unassembled WGS sequence"/>
</dbReference>
<dbReference type="EMBL" id="JBHMCR010000004">
    <property type="protein sequence ID" value="MFB9519664.1"/>
    <property type="molecule type" value="Genomic_DNA"/>
</dbReference>
<keyword evidence="2" id="KW-0472">Membrane</keyword>
<feature type="region of interest" description="Disordered" evidence="1">
    <location>
        <begin position="1"/>
        <end position="25"/>
    </location>
</feature>
<accession>A0ABV5P926</accession>
<gene>
    <name evidence="3" type="ORF">ACFFTU_06885</name>
</gene>
<keyword evidence="4" id="KW-1185">Reference proteome</keyword>
<feature type="transmembrane region" description="Helical" evidence="2">
    <location>
        <begin position="39"/>
        <end position="58"/>
    </location>
</feature>
<name>A0ABV5P926_STRCM</name>
<organism evidence="3 4">
    <name type="scientific">Streptomyces cremeus</name>
    <dbReference type="NCBI Taxonomy" id="66881"/>
    <lineage>
        <taxon>Bacteria</taxon>
        <taxon>Bacillati</taxon>
        <taxon>Actinomycetota</taxon>
        <taxon>Actinomycetes</taxon>
        <taxon>Kitasatosporales</taxon>
        <taxon>Streptomycetaceae</taxon>
        <taxon>Streptomyces</taxon>
    </lineage>
</organism>
<evidence type="ECO:0000313" key="3">
    <source>
        <dbReference type="EMBL" id="MFB9519664.1"/>
    </source>
</evidence>
<comment type="caution">
    <text evidence="3">The sequence shown here is derived from an EMBL/GenBank/DDBJ whole genome shotgun (WGS) entry which is preliminary data.</text>
</comment>
<feature type="compositionally biased region" description="Polar residues" evidence="1">
    <location>
        <begin position="1"/>
        <end position="10"/>
    </location>
</feature>
<keyword evidence="2" id="KW-1133">Transmembrane helix</keyword>